<evidence type="ECO:0000259" key="13">
    <source>
        <dbReference type="PROSITE" id="PS50157"/>
    </source>
</evidence>
<dbReference type="GO" id="GO:0005634">
    <property type="term" value="C:nucleus"/>
    <property type="evidence" value="ECO:0007669"/>
    <property type="project" value="UniProtKB-SubCell"/>
</dbReference>
<evidence type="ECO:0000256" key="5">
    <source>
        <dbReference type="ARBA" id="ARBA00022737"/>
    </source>
</evidence>
<dbReference type="STRING" id="62062.ENSHHUP00000034998"/>
<dbReference type="PANTHER" id="PTHR23226">
    <property type="entry name" value="ZINC FINGER AND SCAN DOMAIN-CONTAINING"/>
    <property type="match status" value="1"/>
</dbReference>
<dbReference type="Gene3D" id="3.30.160.60">
    <property type="entry name" value="Classic Zinc Finger"/>
    <property type="match status" value="4"/>
</dbReference>
<keyword evidence="15" id="KW-1185">Reference proteome</keyword>
<dbReference type="AlphaFoldDB" id="A0A4W5MAW4"/>
<dbReference type="InterPro" id="IPR036236">
    <property type="entry name" value="Znf_C2H2_sf"/>
</dbReference>
<reference evidence="14" key="2">
    <citation type="submission" date="2025-08" db="UniProtKB">
        <authorList>
            <consortium name="Ensembl"/>
        </authorList>
    </citation>
    <scope>IDENTIFICATION</scope>
</reference>
<dbReference type="FunFam" id="3.30.160.60:FF:000690">
    <property type="entry name" value="Zinc finger protein 354C"/>
    <property type="match status" value="1"/>
</dbReference>
<keyword evidence="11" id="KW-0539">Nucleus</keyword>
<dbReference type="PROSITE" id="PS00028">
    <property type="entry name" value="ZINC_FINGER_C2H2_1"/>
    <property type="match status" value="3"/>
</dbReference>
<keyword evidence="5" id="KW-0677">Repeat</keyword>
<keyword evidence="8" id="KW-0805">Transcription regulation</keyword>
<name>A0A4W5MAW4_9TELE</name>
<feature type="domain" description="C2H2-type" evidence="13">
    <location>
        <begin position="84"/>
        <end position="112"/>
    </location>
</feature>
<keyword evidence="7" id="KW-0862">Zinc</keyword>
<evidence type="ECO:0000256" key="8">
    <source>
        <dbReference type="ARBA" id="ARBA00023015"/>
    </source>
</evidence>
<keyword evidence="9" id="KW-0238">DNA-binding</keyword>
<dbReference type="GO" id="GO:0008270">
    <property type="term" value="F:zinc ion binding"/>
    <property type="evidence" value="ECO:0007669"/>
    <property type="project" value="UniProtKB-KW"/>
</dbReference>
<evidence type="ECO:0000313" key="15">
    <source>
        <dbReference type="Proteomes" id="UP000314982"/>
    </source>
</evidence>
<evidence type="ECO:0000313" key="14">
    <source>
        <dbReference type="Ensembl" id="ENSHHUP00000034998.1"/>
    </source>
</evidence>
<feature type="domain" description="C2H2-type" evidence="13">
    <location>
        <begin position="41"/>
        <end position="69"/>
    </location>
</feature>
<accession>A0A4W5MAW4</accession>
<protein>
    <recommendedName>
        <fullName evidence="13">C2H2-type domain-containing protein</fullName>
    </recommendedName>
</protein>
<dbReference type="GO" id="GO:0000981">
    <property type="term" value="F:DNA-binding transcription factor activity, RNA polymerase II-specific"/>
    <property type="evidence" value="ECO:0007669"/>
    <property type="project" value="TreeGrafter"/>
</dbReference>
<sequence length="115" mass="12933">MGEHCFKPSTTTPCTCPVCGKTFKLKVDLSKHMRIHTGENLYCFGDCGKSFNRKWALAAHIQIHTGEKPFNYCGKSFSQKGTLTACDVCGESFTRKSNLLIHVKHIHNRGKQDEN</sequence>
<evidence type="ECO:0000256" key="6">
    <source>
        <dbReference type="ARBA" id="ARBA00022771"/>
    </source>
</evidence>
<feature type="domain" description="C2H2-type" evidence="13">
    <location>
        <begin position="14"/>
        <end position="41"/>
    </location>
</feature>
<comment type="similarity">
    <text evidence="3">Belongs to the krueppel C2H2-type zinc-finger protein family.</text>
</comment>
<evidence type="ECO:0000256" key="11">
    <source>
        <dbReference type="ARBA" id="ARBA00023242"/>
    </source>
</evidence>
<evidence type="ECO:0000256" key="3">
    <source>
        <dbReference type="ARBA" id="ARBA00006991"/>
    </source>
</evidence>
<dbReference type="Proteomes" id="UP000314982">
    <property type="component" value="Unassembled WGS sequence"/>
</dbReference>
<evidence type="ECO:0000256" key="2">
    <source>
        <dbReference type="ARBA" id="ARBA00004123"/>
    </source>
</evidence>
<dbReference type="GeneTree" id="ENSGT01150000286959"/>
<reference evidence="15" key="1">
    <citation type="submission" date="2018-06" db="EMBL/GenBank/DDBJ databases">
        <title>Genome assembly of Danube salmon.</title>
        <authorList>
            <person name="Macqueen D.J."/>
            <person name="Gundappa M.K."/>
        </authorList>
    </citation>
    <scope>NUCLEOTIDE SEQUENCE [LARGE SCALE GENOMIC DNA]</scope>
</reference>
<organism evidence="14 15">
    <name type="scientific">Hucho hucho</name>
    <name type="common">huchen</name>
    <dbReference type="NCBI Taxonomy" id="62062"/>
    <lineage>
        <taxon>Eukaryota</taxon>
        <taxon>Metazoa</taxon>
        <taxon>Chordata</taxon>
        <taxon>Craniata</taxon>
        <taxon>Vertebrata</taxon>
        <taxon>Euteleostomi</taxon>
        <taxon>Actinopterygii</taxon>
        <taxon>Neopterygii</taxon>
        <taxon>Teleostei</taxon>
        <taxon>Protacanthopterygii</taxon>
        <taxon>Salmoniformes</taxon>
        <taxon>Salmonidae</taxon>
        <taxon>Salmoninae</taxon>
        <taxon>Hucho</taxon>
    </lineage>
</organism>
<evidence type="ECO:0000256" key="4">
    <source>
        <dbReference type="ARBA" id="ARBA00022723"/>
    </source>
</evidence>
<evidence type="ECO:0000256" key="10">
    <source>
        <dbReference type="ARBA" id="ARBA00023163"/>
    </source>
</evidence>
<comment type="subcellular location">
    <subcellularLocation>
        <location evidence="2">Nucleus</location>
    </subcellularLocation>
</comment>
<keyword evidence="10" id="KW-0804">Transcription</keyword>
<dbReference type="GO" id="GO:0000978">
    <property type="term" value="F:RNA polymerase II cis-regulatory region sequence-specific DNA binding"/>
    <property type="evidence" value="ECO:0007669"/>
    <property type="project" value="TreeGrafter"/>
</dbReference>
<evidence type="ECO:0000256" key="9">
    <source>
        <dbReference type="ARBA" id="ARBA00023125"/>
    </source>
</evidence>
<dbReference type="PANTHER" id="PTHR23226:SF405">
    <property type="entry name" value="GASTRULA ZINC FINGER PROTEIN XLCGF26.1-LIKE-RELATED"/>
    <property type="match status" value="1"/>
</dbReference>
<evidence type="ECO:0000256" key="12">
    <source>
        <dbReference type="PROSITE-ProRule" id="PRU00042"/>
    </source>
</evidence>
<reference evidence="14" key="3">
    <citation type="submission" date="2025-09" db="UniProtKB">
        <authorList>
            <consortium name="Ensembl"/>
        </authorList>
    </citation>
    <scope>IDENTIFICATION</scope>
</reference>
<proteinExistence type="inferred from homology"/>
<evidence type="ECO:0000256" key="1">
    <source>
        <dbReference type="ARBA" id="ARBA00003767"/>
    </source>
</evidence>
<dbReference type="FunFam" id="3.30.160.60:FF:002110">
    <property type="entry name" value="Zinc finger protein 1053"/>
    <property type="match status" value="1"/>
</dbReference>
<keyword evidence="4" id="KW-0479">Metal-binding</keyword>
<dbReference type="SMART" id="SM00355">
    <property type="entry name" value="ZnF_C2H2"/>
    <property type="match status" value="3"/>
</dbReference>
<evidence type="ECO:0000256" key="7">
    <source>
        <dbReference type="ARBA" id="ARBA00022833"/>
    </source>
</evidence>
<dbReference type="Ensembl" id="ENSHHUT00000036402.1">
    <property type="protein sequence ID" value="ENSHHUP00000034998.1"/>
    <property type="gene ID" value="ENSHHUG00000022041.1"/>
</dbReference>
<comment type="function">
    <text evidence="1">May be involved in transcriptional regulation.</text>
</comment>
<dbReference type="InterPro" id="IPR013087">
    <property type="entry name" value="Znf_C2H2_type"/>
</dbReference>
<dbReference type="Pfam" id="PF00096">
    <property type="entry name" value="zf-C2H2"/>
    <property type="match status" value="3"/>
</dbReference>
<dbReference type="SUPFAM" id="SSF57667">
    <property type="entry name" value="beta-beta-alpha zinc fingers"/>
    <property type="match status" value="2"/>
</dbReference>
<keyword evidence="6 12" id="KW-0863">Zinc-finger</keyword>
<dbReference type="PROSITE" id="PS50157">
    <property type="entry name" value="ZINC_FINGER_C2H2_2"/>
    <property type="match status" value="3"/>
</dbReference>